<proteinExistence type="predicted"/>
<feature type="signal peptide" evidence="1">
    <location>
        <begin position="1"/>
        <end position="26"/>
    </location>
</feature>
<evidence type="ECO:0000256" key="1">
    <source>
        <dbReference type="SAM" id="SignalP"/>
    </source>
</evidence>
<accession>A0ABX8U2P4</accession>
<keyword evidence="5" id="KW-1185">Reference proteome</keyword>
<name>A0ABX8U2P4_9ACTN</name>
<dbReference type="Gene3D" id="3.40.50.1820">
    <property type="entry name" value="alpha/beta hydrolase"/>
    <property type="match status" value="1"/>
</dbReference>
<dbReference type="InterPro" id="IPR000073">
    <property type="entry name" value="AB_hydrolase_1"/>
</dbReference>
<keyword evidence="4" id="KW-0378">Hydrolase</keyword>
<dbReference type="SUPFAM" id="SSF53474">
    <property type="entry name" value="alpha/beta-Hydrolases"/>
    <property type="match status" value="2"/>
</dbReference>
<feature type="domain" description="AB hydrolase-1" evidence="2">
    <location>
        <begin position="185"/>
        <end position="283"/>
    </location>
</feature>
<dbReference type="InterPro" id="IPR013595">
    <property type="entry name" value="Pept_S33_TAP-like_C"/>
</dbReference>
<feature type="chain" id="PRO_5045659610" evidence="1">
    <location>
        <begin position="27"/>
        <end position="491"/>
    </location>
</feature>
<dbReference type="InterPro" id="IPR029058">
    <property type="entry name" value="AB_hydrolase_fold"/>
</dbReference>
<feature type="domain" description="Peptidase S33 tripeptidyl aminopeptidase-like C-terminal" evidence="3">
    <location>
        <begin position="401"/>
        <end position="488"/>
    </location>
</feature>
<dbReference type="Proteomes" id="UP000824681">
    <property type="component" value="Chromosome"/>
</dbReference>
<dbReference type="Pfam" id="PF08386">
    <property type="entry name" value="Abhydrolase_4"/>
    <property type="match status" value="1"/>
</dbReference>
<dbReference type="Pfam" id="PF00561">
    <property type="entry name" value="Abhydrolase_1"/>
    <property type="match status" value="1"/>
</dbReference>
<evidence type="ECO:0000313" key="4">
    <source>
        <dbReference type="EMBL" id="QYC42021.1"/>
    </source>
</evidence>
<keyword evidence="1" id="KW-0732">Signal</keyword>
<organism evidence="4 5">
    <name type="scientific">Nonomuraea coxensis DSM 45129</name>
    <dbReference type="NCBI Taxonomy" id="1122611"/>
    <lineage>
        <taxon>Bacteria</taxon>
        <taxon>Bacillati</taxon>
        <taxon>Actinomycetota</taxon>
        <taxon>Actinomycetes</taxon>
        <taxon>Streptosporangiales</taxon>
        <taxon>Streptosporangiaceae</taxon>
        <taxon>Nonomuraea</taxon>
    </lineage>
</organism>
<reference evidence="4 5" key="1">
    <citation type="journal article" date="2021" name="ACS Chem. Biol.">
        <title>Genomic-Led Discovery of a Novel Glycopeptide Antibiotic by Nonomuraea coxensis DSM 45129.</title>
        <authorList>
            <person name="Yushchuk O."/>
            <person name="Vior N.M."/>
            <person name="Andreo-Vidal A."/>
            <person name="Berini F."/>
            <person name="Ruckert C."/>
            <person name="Busche T."/>
            <person name="Binda E."/>
            <person name="Kalinowski J."/>
            <person name="Truman A.W."/>
            <person name="Marinelli F."/>
        </authorList>
    </citation>
    <scope>NUCLEOTIDE SEQUENCE [LARGE SCALE GENOMIC DNA]</scope>
    <source>
        <strain evidence="4 5">DSM 45129</strain>
    </source>
</reference>
<dbReference type="EC" id="3.1.1.-" evidence="4"/>
<sequence length="491" mass="52804">MTTTKRGRGRGRTSALIIGATVAALAGITPEASATRARDAQPAWQDCAGQDIPAGMRCAAIEVPVDWAEPDGPKVRLDLARLPATEPAHRIGSVLGVPGGPGADGIDDLKHAASDLTELRRRFDLVAYKPRTAVWREQMPPSCMQPGTSLFEPQDKQQYRALAAAMTRAFKACQNADKTGLFAHMDSLSAARDLDAIREALGEKRLSFMANSYGGVPAAAYARLFPQRIRAMYLDGTVNQTDGWPDQTLRALPVLEKVFTRFTTWCADTPACALHGQDAGAVWRKLVRDADRRPIPVTSSEFGKGELTGWHLRSFGFVGDPGPDHARWLAFAAAVGKARDGDGSGFADFALGNARIWATPGALAMTCADDRGYSGYAQLRKFRRQAQKTSPNFGGASFDALGCTGWPLPVANPSLPLPARGLPPFLGAGSTWGDYAWTESFTRMIPESVTVGYDGPGHVMYLSGRKCPIQHATTYLTDLRLPEPGTTCPAE</sequence>
<evidence type="ECO:0000313" key="5">
    <source>
        <dbReference type="Proteomes" id="UP000824681"/>
    </source>
</evidence>
<gene>
    <name evidence="4" type="primary">caeA3</name>
    <name evidence="4" type="ORF">Nocox_22085</name>
</gene>
<evidence type="ECO:0000259" key="2">
    <source>
        <dbReference type="Pfam" id="PF00561"/>
    </source>
</evidence>
<evidence type="ECO:0000259" key="3">
    <source>
        <dbReference type="Pfam" id="PF08386"/>
    </source>
</evidence>
<protein>
    <submittedName>
        <fullName evidence="4">Carboxylesterase A</fullName>
        <ecNumber evidence="4">3.1.1.-</ecNumber>
    </submittedName>
</protein>
<dbReference type="EMBL" id="CP068985">
    <property type="protein sequence ID" value="QYC42021.1"/>
    <property type="molecule type" value="Genomic_DNA"/>
</dbReference>
<dbReference type="RefSeq" id="WP_020545711.1">
    <property type="nucleotide sequence ID" value="NZ_CP068985.1"/>
</dbReference>
<dbReference type="GO" id="GO:0016787">
    <property type="term" value="F:hydrolase activity"/>
    <property type="evidence" value="ECO:0007669"/>
    <property type="project" value="UniProtKB-KW"/>
</dbReference>